<evidence type="ECO:0000256" key="1">
    <source>
        <dbReference type="SAM" id="MobiDB-lite"/>
    </source>
</evidence>
<dbReference type="RefSeq" id="WP_078333676.1">
    <property type="nucleotide sequence ID" value="NZ_MAFQ01000005.1"/>
</dbReference>
<feature type="region of interest" description="Disordered" evidence="1">
    <location>
        <begin position="48"/>
        <end position="110"/>
    </location>
</feature>
<protein>
    <submittedName>
        <fullName evidence="3">Uncharacterized protein</fullName>
    </submittedName>
</protein>
<gene>
    <name evidence="3" type="ORF">EJ571_12125</name>
</gene>
<comment type="caution">
    <text evidence="3">The sequence shown here is derived from an EMBL/GenBank/DDBJ whole genome shotgun (WGS) entry which is preliminary data.</text>
</comment>
<evidence type="ECO:0000313" key="4">
    <source>
        <dbReference type="Proteomes" id="UP000295627"/>
    </source>
</evidence>
<feature type="chain" id="PRO_5020542788" evidence="2">
    <location>
        <begin position="25"/>
        <end position="110"/>
    </location>
</feature>
<dbReference type="EMBL" id="RXLR01000014">
    <property type="protein sequence ID" value="TDH22641.1"/>
    <property type="molecule type" value="Genomic_DNA"/>
</dbReference>
<reference evidence="3 4" key="1">
    <citation type="journal article" date="2019" name="Sci. Rep.">
        <title>Extended insight into the Mycobacterium chelonae-abscessus complex through whole genome sequencing of Mycobacterium salmoniphilum outbreak and Mycobacterium salmoniphilum-like strains.</title>
        <authorList>
            <person name="Behra P.R.K."/>
            <person name="Das S."/>
            <person name="Pettersson B.M.F."/>
            <person name="Shirreff L."/>
            <person name="DuCote T."/>
            <person name="Jacobsson K.G."/>
            <person name="Ennis D.G."/>
            <person name="Kirsebom L.A."/>
        </authorList>
    </citation>
    <scope>NUCLEOTIDE SEQUENCE [LARGE SCALE GENOMIC DNA]</scope>
    <source>
        <strain evidence="3 4">DSM 45524</strain>
    </source>
</reference>
<proteinExistence type="predicted"/>
<accession>A0A4R5PD52</accession>
<feature type="signal peptide" evidence="2">
    <location>
        <begin position="1"/>
        <end position="24"/>
    </location>
</feature>
<keyword evidence="2" id="KW-0732">Signal</keyword>
<dbReference type="AlphaFoldDB" id="A0A4R5PD52"/>
<organism evidence="3 4">
    <name type="scientific">Mycobacteroides franklinii</name>
    <dbReference type="NCBI Taxonomy" id="948102"/>
    <lineage>
        <taxon>Bacteria</taxon>
        <taxon>Bacillati</taxon>
        <taxon>Actinomycetota</taxon>
        <taxon>Actinomycetes</taxon>
        <taxon>Mycobacteriales</taxon>
        <taxon>Mycobacteriaceae</taxon>
        <taxon>Mycobacteroides</taxon>
    </lineage>
</organism>
<dbReference type="Proteomes" id="UP000295627">
    <property type="component" value="Unassembled WGS sequence"/>
</dbReference>
<feature type="compositionally biased region" description="Low complexity" evidence="1">
    <location>
        <begin position="52"/>
        <end position="110"/>
    </location>
</feature>
<evidence type="ECO:0000256" key="2">
    <source>
        <dbReference type="SAM" id="SignalP"/>
    </source>
</evidence>
<name>A0A4R5PD52_9MYCO</name>
<evidence type="ECO:0000313" key="3">
    <source>
        <dbReference type="EMBL" id="TDH22641.1"/>
    </source>
</evidence>
<sequence length="110" mass="11130">MLKSMATGALFAALTMFATPFASADPADPDPFNPADCIGNANAVCNVGPYGPNSMSNPANPASPLNPNNPANPASPLNPNNPANPASPLNPNNPANPASPMNPMNRPGRI</sequence>